<evidence type="ECO:0000256" key="3">
    <source>
        <dbReference type="ARBA" id="ARBA00023235"/>
    </source>
</evidence>
<comment type="function">
    <text evidence="4">Catalyzes the conversion of chorismate to isochorismate.</text>
</comment>
<evidence type="ECO:0000256" key="4">
    <source>
        <dbReference type="HAMAP-Rule" id="MF_01935"/>
    </source>
</evidence>
<dbReference type="Proteomes" id="UP000217561">
    <property type="component" value="Unassembled WGS sequence"/>
</dbReference>
<keyword evidence="3 4" id="KW-0413">Isomerase</keyword>
<dbReference type="InterPro" id="IPR015890">
    <property type="entry name" value="Chorismate_C"/>
</dbReference>
<feature type="domain" description="Chorismate-utilising enzyme C-terminal" evidence="5">
    <location>
        <begin position="201"/>
        <end position="454"/>
    </location>
</feature>
<feature type="binding site" evidence="4">
    <location>
        <position position="315"/>
    </location>
    <ligand>
        <name>Mg(2+)</name>
        <dbReference type="ChEBI" id="CHEBI:18420"/>
    </ligand>
</feature>
<comment type="catalytic activity">
    <reaction evidence="1 4">
        <text>chorismate = isochorismate</text>
        <dbReference type="Rhea" id="RHEA:18985"/>
        <dbReference type="ChEBI" id="CHEBI:29748"/>
        <dbReference type="ChEBI" id="CHEBI:29780"/>
        <dbReference type="EC" id="5.4.4.2"/>
    </reaction>
</comment>
<evidence type="ECO:0000256" key="1">
    <source>
        <dbReference type="ARBA" id="ARBA00000799"/>
    </source>
</evidence>
<dbReference type="Pfam" id="PF00425">
    <property type="entry name" value="Chorismate_bind"/>
    <property type="match status" value="1"/>
</dbReference>
<proteinExistence type="inferred from homology"/>
<dbReference type="HAMAP" id="MF_01935">
    <property type="entry name" value="MenF"/>
    <property type="match status" value="1"/>
</dbReference>
<dbReference type="InterPro" id="IPR034681">
    <property type="entry name" value="MenF"/>
</dbReference>
<evidence type="ECO:0000313" key="7">
    <source>
        <dbReference type="Proteomes" id="UP000217561"/>
    </source>
</evidence>
<comment type="caution">
    <text evidence="6">The sequence shown here is derived from an EMBL/GenBank/DDBJ whole genome shotgun (WGS) entry which is preliminary data.</text>
</comment>
<feature type="binding site" evidence="4">
    <location>
        <position position="450"/>
    </location>
    <ligand>
        <name>Mg(2+)</name>
        <dbReference type="ChEBI" id="CHEBI:18420"/>
    </ligand>
</feature>
<reference evidence="6 7" key="1">
    <citation type="submission" date="2017-08" db="EMBL/GenBank/DDBJ databases">
        <title>Salimicrobium alkalisoli sp. nov., isolated from saline alkaline soil.</title>
        <authorList>
            <person name="Zhang G."/>
            <person name="Xiong Q."/>
        </authorList>
    </citation>
    <scope>NUCLEOTIDE SEQUENCE [LARGE SCALE GENOMIC DNA]</scope>
    <source>
        <strain evidence="6 7">WN024</strain>
    </source>
</reference>
<dbReference type="PANTHER" id="PTHR42839:SF1">
    <property type="entry name" value="ISOCHORISMATE SYNTHASE MENF"/>
    <property type="match status" value="1"/>
</dbReference>
<accession>A0ABX4HUG9</accession>
<evidence type="ECO:0000256" key="2">
    <source>
        <dbReference type="ARBA" id="ARBA00005297"/>
    </source>
</evidence>
<dbReference type="NCBIfam" id="TIGR00543">
    <property type="entry name" value="isochor_syn"/>
    <property type="match status" value="1"/>
</dbReference>
<evidence type="ECO:0000313" key="6">
    <source>
        <dbReference type="EMBL" id="PBB06340.1"/>
    </source>
</evidence>
<dbReference type="SUPFAM" id="SSF56322">
    <property type="entry name" value="ADC synthase"/>
    <property type="match status" value="1"/>
</dbReference>
<keyword evidence="4" id="KW-0474">Menaquinone biosynthesis</keyword>
<name>A0ABX4HUG9_9BACI</name>
<evidence type="ECO:0000259" key="5">
    <source>
        <dbReference type="Pfam" id="PF00425"/>
    </source>
</evidence>
<protein>
    <recommendedName>
        <fullName evidence="4">Isochorismate synthase MenF</fullName>
        <ecNumber evidence="4">5.4.4.2</ecNumber>
    </recommendedName>
    <alternativeName>
        <fullName evidence="4">Isochorismate mutase</fullName>
    </alternativeName>
</protein>
<dbReference type="PANTHER" id="PTHR42839">
    <property type="entry name" value="ISOCHORISMATE SYNTHASE ENTC"/>
    <property type="match status" value="1"/>
</dbReference>
<keyword evidence="4" id="KW-0479">Metal-binding</keyword>
<dbReference type="InterPro" id="IPR004561">
    <property type="entry name" value="IsoChor_synthase"/>
</dbReference>
<dbReference type="EMBL" id="NSGH01000005">
    <property type="protein sequence ID" value="PBB06340.1"/>
    <property type="molecule type" value="Genomic_DNA"/>
</dbReference>
<comment type="similarity">
    <text evidence="2 4">Belongs to the isochorismate synthase family.</text>
</comment>
<keyword evidence="7" id="KW-1185">Reference proteome</keyword>
<feature type="active site" description="Proton donor" evidence="4">
    <location>
        <position position="271"/>
    </location>
</feature>
<sequence length="466" mass="52321">MLQVKTFQTEDKLRNVHEEARMNNVPLLMSITEKIDQLDPFSFFEQGKQVDMHRHFWKSADEDFTLVGIGSAVRISKEGEGRFQETEQELFDWRKSVRQWNPYNKKGTGTVALGGFGFRPESGGEEPWQEFPNSSMTIPEFLLTNDAEGSFLTTNYLVSPEEDVETIICRMEEDKERLQTSDSSGDTESGVRLQKIEEVRPEEWKQSIADATAELKAGTLSKVVLAREVRLTFDSEASITKVLKDLSDMQNSSYVFAFEQGGSYFVGATPERLVKVEDDELFSACLAGTTKRGSSEEEDETLGLALLNDQKNRLEHDYVVQMIRSAVEDYSVNVAIPEAPSLYKLRNLQHLYTPVKAKLKEGYSLLDVVKDLHPTPALGGLPQKEAVTYISRHEVMNRGWYASPVGWIDGGRNGEFAVAIRSALIRGDKASLFAGCGVVEDSKPEEEYEETKVKLKPMLAVLGGEE</sequence>
<dbReference type="RefSeq" id="WP_095821616.1">
    <property type="nucleotide sequence ID" value="NZ_NSGH01000005.1"/>
</dbReference>
<dbReference type="InterPro" id="IPR005801">
    <property type="entry name" value="ADC_synthase"/>
</dbReference>
<comment type="pathway">
    <text evidence="4">Quinol/quinone metabolism; menaquinone biosynthesis.</text>
</comment>
<gene>
    <name evidence="4" type="primary">menF</name>
    <name evidence="6" type="ORF">CKW00_04730</name>
</gene>
<dbReference type="Gene3D" id="3.60.120.10">
    <property type="entry name" value="Anthranilate synthase"/>
    <property type="match status" value="1"/>
</dbReference>
<comment type="pathway">
    <text evidence="4">Quinol/quinone metabolism; 1,4-dihydroxy-2-naphthoate biosynthesis; 1,4-dihydroxy-2-naphthoate from chorismate: step 1/7.</text>
</comment>
<organism evidence="6 7">
    <name type="scientific">Salimicrobium humidisoli</name>
    <dbReference type="NCBI Taxonomy" id="2029857"/>
    <lineage>
        <taxon>Bacteria</taxon>
        <taxon>Bacillati</taxon>
        <taxon>Bacillota</taxon>
        <taxon>Bacilli</taxon>
        <taxon>Bacillales</taxon>
        <taxon>Bacillaceae</taxon>
        <taxon>Salimicrobium</taxon>
    </lineage>
</organism>
<keyword evidence="4" id="KW-0460">Magnesium</keyword>
<comment type="cofactor">
    <cofactor evidence="4">
        <name>Mg(2+)</name>
        <dbReference type="ChEBI" id="CHEBI:18420"/>
    </cofactor>
</comment>
<feature type="active site" description="Proton acceptor" evidence="4">
    <location>
        <position position="222"/>
    </location>
</feature>
<dbReference type="EC" id="5.4.4.2" evidence="4"/>